<organism evidence="2 3">
    <name type="scientific">Cucurbita argyrosperma subsp. sororia</name>
    <dbReference type="NCBI Taxonomy" id="37648"/>
    <lineage>
        <taxon>Eukaryota</taxon>
        <taxon>Viridiplantae</taxon>
        <taxon>Streptophyta</taxon>
        <taxon>Embryophyta</taxon>
        <taxon>Tracheophyta</taxon>
        <taxon>Spermatophyta</taxon>
        <taxon>Magnoliopsida</taxon>
        <taxon>eudicotyledons</taxon>
        <taxon>Gunneridae</taxon>
        <taxon>Pentapetalae</taxon>
        <taxon>rosids</taxon>
        <taxon>fabids</taxon>
        <taxon>Cucurbitales</taxon>
        <taxon>Cucurbitaceae</taxon>
        <taxon>Cucurbiteae</taxon>
        <taxon>Cucurbita</taxon>
    </lineage>
</organism>
<feature type="non-terminal residue" evidence="2">
    <location>
        <position position="1"/>
    </location>
</feature>
<dbReference type="AlphaFoldDB" id="A0AAV6MR56"/>
<gene>
    <name evidence="2" type="ORF">SDJN03_18126</name>
</gene>
<sequence>MARMNCEGPEETESQSQDHLSQRCRAVPCRYFLTRTSGGWQVSNGGAHYMKYLSISVGRSHDLTSTGERGMSDS</sequence>
<reference evidence="2 3" key="1">
    <citation type="journal article" date="2021" name="Hortic Res">
        <title>The domestication of Cucurbita argyrosperma as revealed by the genome of its wild relative.</title>
        <authorList>
            <person name="Barrera-Redondo J."/>
            <person name="Sanchez-de la Vega G."/>
            <person name="Aguirre-Liguori J.A."/>
            <person name="Castellanos-Morales G."/>
            <person name="Gutierrez-Guerrero Y.T."/>
            <person name="Aguirre-Dugua X."/>
            <person name="Aguirre-Planter E."/>
            <person name="Tenaillon M.I."/>
            <person name="Lira-Saade R."/>
            <person name="Eguiarte L.E."/>
        </authorList>
    </citation>
    <scope>NUCLEOTIDE SEQUENCE [LARGE SCALE GENOMIC DNA]</scope>
    <source>
        <strain evidence="2">JBR-2021</strain>
    </source>
</reference>
<dbReference type="Proteomes" id="UP000685013">
    <property type="component" value="Chromosome 12"/>
</dbReference>
<evidence type="ECO:0000313" key="3">
    <source>
        <dbReference type="Proteomes" id="UP000685013"/>
    </source>
</evidence>
<evidence type="ECO:0000256" key="1">
    <source>
        <dbReference type="SAM" id="MobiDB-lite"/>
    </source>
</evidence>
<evidence type="ECO:0000313" key="2">
    <source>
        <dbReference type="EMBL" id="KAG6585393.1"/>
    </source>
</evidence>
<comment type="caution">
    <text evidence="2">The sequence shown here is derived from an EMBL/GenBank/DDBJ whole genome shotgun (WGS) entry which is preliminary data.</text>
</comment>
<accession>A0AAV6MR56</accession>
<proteinExistence type="predicted"/>
<protein>
    <submittedName>
        <fullName evidence="2">Uncharacterized protein</fullName>
    </submittedName>
</protein>
<name>A0AAV6MR56_9ROSI</name>
<keyword evidence="3" id="KW-1185">Reference proteome</keyword>
<feature type="region of interest" description="Disordered" evidence="1">
    <location>
        <begin position="1"/>
        <end position="20"/>
    </location>
</feature>
<dbReference type="EMBL" id="JAGKQH010000012">
    <property type="protein sequence ID" value="KAG6585393.1"/>
    <property type="molecule type" value="Genomic_DNA"/>
</dbReference>